<feature type="compositionally biased region" description="Polar residues" evidence="1">
    <location>
        <begin position="123"/>
        <end position="147"/>
    </location>
</feature>
<feature type="compositionally biased region" description="Basic and acidic residues" evidence="1">
    <location>
        <begin position="149"/>
        <end position="159"/>
    </location>
</feature>
<organism evidence="2 3">
    <name type="scientific">Dreissena polymorpha</name>
    <name type="common">Zebra mussel</name>
    <name type="synonym">Mytilus polymorpha</name>
    <dbReference type="NCBI Taxonomy" id="45954"/>
    <lineage>
        <taxon>Eukaryota</taxon>
        <taxon>Metazoa</taxon>
        <taxon>Spiralia</taxon>
        <taxon>Lophotrochozoa</taxon>
        <taxon>Mollusca</taxon>
        <taxon>Bivalvia</taxon>
        <taxon>Autobranchia</taxon>
        <taxon>Heteroconchia</taxon>
        <taxon>Euheterodonta</taxon>
        <taxon>Imparidentia</taxon>
        <taxon>Neoheterodontei</taxon>
        <taxon>Myida</taxon>
        <taxon>Dreissenoidea</taxon>
        <taxon>Dreissenidae</taxon>
        <taxon>Dreissena</taxon>
    </lineage>
</organism>
<evidence type="ECO:0000313" key="2">
    <source>
        <dbReference type="EMBL" id="KAH3842808.1"/>
    </source>
</evidence>
<reference evidence="2" key="1">
    <citation type="journal article" date="2019" name="bioRxiv">
        <title>The Genome of the Zebra Mussel, Dreissena polymorpha: A Resource for Invasive Species Research.</title>
        <authorList>
            <person name="McCartney M.A."/>
            <person name="Auch B."/>
            <person name="Kono T."/>
            <person name="Mallez S."/>
            <person name="Zhang Y."/>
            <person name="Obille A."/>
            <person name="Becker A."/>
            <person name="Abrahante J.E."/>
            <person name="Garbe J."/>
            <person name="Badalamenti J.P."/>
            <person name="Herman A."/>
            <person name="Mangelson H."/>
            <person name="Liachko I."/>
            <person name="Sullivan S."/>
            <person name="Sone E.D."/>
            <person name="Koren S."/>
            <person name="Silverstein K.A.T."/>
            <person name="Beckman K.B."/>
            <person name="Gohl D.M."/>
        </authorList>
    </citation>
    <scope>NUCLEOTIDE SEQUENCE</scope>
    <source>
        <strain evidence="2">Duluth1</strain>
        <tissue evidence="2">Whole animal</tissue>
    </source>
</reference>
<protein>
    <submittedName>
        <fullName evidence="2">Uncharacterized protein</fullName>
    </submittedName>
</protein>
<comment type="caution">
    <text evidence="2">The sequence shown here is derived from an EMBL/GenBank/DDBJ whole genome shotgun (WGS) entry which is preliminary data.</text>
</comment>
<evidence type="ECO:0000256" key="1">
    <source>
        <dbReference type="SAM" id="MobiDB-lite"/>
    </source>
</evidence>
<dbReference type="Proteomes" id="UP000828390">
    <property type="component" value="Unassembled WGS sequence"/>
</dbReference>
<name>A0A9D4KNL2_DREPO</name>
<accession>A0A9D4KNL2</accession>
<proteinExistence type="predicted"/>
<dbReference type="EMBL" id="JAIWYP010000004">
    <property type="protein sequence ID" value="KAH3842808.1"/>
    <property type="molecule type" value="Genomic_DNA"/>
</dbReference>
<sequence length="208" mass="23746">MDRNAQAKDMGDNDNPGKAWATRLLGGIDQYDNNALKQQEDNDNTGTKWARHFRYSDQSVEMPPDLDVIEKKLQQPTADQTIKSTNNNADMKSGSEWARQFIGIVPPDNTAKQREIDDDYNQHDTTNSPVRTQRANDDINIQSQSKQHSYRDPVHHDGQVHSGHSKQRRSPKQPSIVDRKTNPKGQEENGNPGTEWARQYTCNDKHLK</sequence>
<gene>
    <name evidence="2" type="ORF">DPMN_116312</name>
</gene>
<reference evidence="2" key="2">
    <citation type="submission" date="2020-11" db="EMBL/GenBank/DDBJ databases">
        <authorList>
            <person name="McCartney M.A."/>
            <person name="Auch B."/>
            <person name="Kono T."/>
            <person name="Mallez S."/>
            <person name="Becker A."/>
            <person name="Gohl D.M."/>
            <person name="Silverstein K.A.T."/>
            <person name="Koren S."/>
            <person name="Bechman K.B."/>
            <person name="Herman A."/>
            <person name="Abrahante J.E."/>
            <person name="Garbe J."/>
        </authorList>
    </citation>
    <scope>NUCLEOTIDE SEQUENCE</scope>
    <source>
        <strain evidence="2">Duluth1</strain>
        <tissue evidence="2">Whole animal</tissue>
    </source>
</reference>
<dbReference type="AlphaFoldDB" id="A0A9D4KNL2"/>
<feature type="region of interest" description="Disordered" evidence="1">
    <location>
        <begin position="106"/>
        <end position="208"/>
    </location>
</feature>
<evidence type="ECO:0000313" key="3">
    <source>
        <dbReference type="Proteomes" id="UP000828390"/>
    </source>
</evidence>
<feature type="compositionally biased region" description="Basic and acidic residues" evidence="1">
    <location>
        <begin position="177"/>
        <end position="187"/>
    </location>
</feature>
<keyword evidence="3" id="KW-1185">Reference proteome</keyword>